<dbReference type="InterPro" id="IPR014352">
    <property type="entry name" value="FERM/acyl-CoA-bd_prot_sf"/>
</dbReference>
<dbReference type="STRING" id="610380.E2C8J2"/>
<dbReference type="GO" id="GO:0032456">
    <property type="term" value="P:endocytic recycling"/>
    <property type="evidence" value="ECO:0007669"/>
    <property type="project" value="InterPro"/>
</dbReference>
<dbReference type="InterPro" id="IPR019748">
    <property type="entry name" value="FERM_central"/>
</dbReference>
<dbReference type="GO" id="GO:1990745">
    <property type="term" value="C:EARP complex"/>
    <property type="evidence" value="ECO:0007669"/>
    <property type="project" value="InterPro"/>
</dbReference>
<dbReference type="GO" id="GO:0015031">
    <property type="term" value="P:protein transport"/>
    <property type="evidence" value="ECO:0007669"/>
    <property type="project" value="UniProtKB-KW"/>
</dbReference>
<evidence type="ECO:0000256" key="7">
    <source>
        <dbReference type="ARBA" id="ARBA00023054"/>
    </source>
</evidence>
<dbReference type="EMBL" id="GL453666">
    <property type="protein sequence ID" value="EFN75722.1"/>
    <property type="molecule type" value="Genomic_DNA"/>
</dbReference>
<dbReference type="FunFam" id="3.10.20.90:FF:000039">
    <property type="entry name" value="Tyrosine-protein phosphatase non-receptor type"/>
    <property type="match status" value="1"/>
</dbReference>
<keyword evidence="5" id="KW-0653">Protein transport</keyword>
<evidence type="ECO:0000256" key="1">
    <source>
        <dbReference type="ARBA" id="ARBA00004282"/>
    </source>
</evidence>
<keyword evidence="7" id="KW-0175">Coiled coil</keyword>
<dbReference type="Pfam" id="PF09379">
    <property type="entry name" value="FERM_N"/>
    <property type="match status" value="1"/>
</dbReference>
<feature type="compositionally biased region" description="Basic residues" evidence="8">
    <location>
        <begin position="452"/>
        <end position="469"/>
    </location>
</feature>
<proteinExistence type="predicted"/>
<dbReference type="GO" id="GO:0000149">
    <property type="term" value="F:SNARE binding"/>
    <property type="evidence" value="ECO:0007669"/>
    <property type="project" value="TreeGrafter"/>
</dbReference>
<organism evidence="11">
    <name type="scientific">Harpegnathos saltator</name>
    <name type="common">Jerdon's jumping ant</name>
    <dbReference type="NCBI Taxonomy" id="610380"/>
    <lineage>
        <taxon>Eukaryota</taxon>
        <taxon>Metazoa</taxon>
        <taxon>Ecdysozoa</taxon>
        <taxon>Arthropoda</taxon>
        <taxon>Hexapoda</taxon>
        <taxon>Insecta</taxon>
        <taxon>Pterygota</taxon>
        <taxon>Neoptera</taxon>
        <taxon>Endopterygota</taxon>
        <taxon>Hymenoptera</taxon>
        <taxon>Apocrita</taxon>
        <taxon>Aculeata</taxon>
        <taxon>Formicoidea</taxon>
        <taxon>Formicidae</taxon>
        <taxon>Ponerinae</taxon>
        <taxon>Ponerini</taxon>
        <taxon>Harpegnathos</taxon>
    </lineage>
</organism>
<dbReference type="InterPro" id="IPR011993">
    <property type="entry name" value="PH-like_dom_sf"/>
</dbReference>
<dbReference type="InterPro" id="IPR000299">
    <property type="entry name" value="FERM_domain"/>
</dbReference>
<dbReference type="Proteomes" id="UP000008237">
    <property type="component" value="Unassembled WGS sequence"/>
</dbReference>
<feature type="compositionally biased region" description="Basic residues" evidence="8">
    <location>
        <begin position="486"/>
        <end position="497"/>
    </location>
</feature>
<feature type="compositionally biased region" description="Acidic residues" evidence="8">
    <location>
        <begin position="729"/>
        <end position="742"/>
    </location>
</feature>
<dbReference type="PANTHER" id="PTHR13258">
    <property type="entry name" value="SYNDETIN"/>
    <property type="match status" value="1"/>
</dbReference>
<evidence type="ECO:0000313" key="11">
    <source>
        <dbReference type="Proteomes" id="UP000008237"/>
    </source>
</evidence>
<reference evidence="10 11" key="1">
    <citation type="journal article" date="2010" name="Science">
        <title>Genomic comparison of the ants Camponotus floridanus and Harpegnathos saltator.</title>
        <authorList>
            <person name="Bonasio R."/>
            <person name="Zhang G."/>
            <person name="Ye C."/>
            <person name="Mutti N.S."/>
            <person name="Fang X."/>
            <person name="Qin N."/>
            <person name="Donahue G."/>
            <person name="Yang P."/>
            <person name="Li Q."/>
            <person name="Li C."/>
            <person name="Zhang P."/>
            <person name="Huang Z."/>
            <person name="Berger S.L."/>
            <person name="Reinberg D."/>
            <person name="Wang J."/>
            <person name="Liebig J."/>
        </authorList>
    </citation>
    <scope>NUCLEOTIDE SEQUENCE [LARGE SCALE GENOMIC DNA]</scope>
    <source>
        <strain evidence="10 11">R22 G/1</strain>
    </source>
</reference>
<evidence type="ECO:0000256" key="4">
    <source>
        <dbReference type="ARBA" id="ARBA00022490"/>
    </source>
</evidence>
<dbReference type="GO" id="GO:0005829">
    <property type="term" value="C:cytosol"/>
    <property type="evidence" value="ECO:0007669"/>
    <property type="project" value="GOC"/>
</dbReference>
<keyword evidence="11" id="KW-1185">Reference proteome</keyword>
<dbReference type="Gene3D" id="3.10.20.90">
    <property type="entry name" value="Phosphatidylinositol 3-kinase Catalytic Subunit, Chain A, domain 1"/>
    <property type="match status" value="1"/>
</dbReference>
<evidence type="ECO:0000256" key="6">
    <source>
        <dbReference type="ARBA" id="ARBA00022949"/>
    </source>
</evidence>
<dbReference type="Pfam" id="PF10475">
    <property type="entry name" value="Vps54_N"/>
    <property type="match status" value="1"/>
</dbReference>
<dbReference type="InterPro" id="IPR019515">
    <property type="entry name" value="VPS54_N"/>
</dbReference>
<gene>
    <name evidence="10" type="ORF">EAI_09724</name>
</gene>
<dbReference type="GO" id="GO:0071944">
    <property type="term" value="C:cell periphery"/>
    <property type="evidence" value="ECO:0007669"/>
    <property type="project" value="UniProtKB-ARBA"/>
</dbReference>
<accession>E2C8J2</accession>
<keyword evidence="3" id="KW-0813">Transport</keyword>
<dbReference type="SMART" id="SM01196">
    <property type="entry name" value="FERM_C"/>
    <property type="match status" value="1"/>
</dbReference>
<dbReference type="FunFam" id="1.20.80.10:FF:000003">
    <property type="entry name" value="Tyrosine-protein phosphatase non-receptor type 4"/>
    <property type="match status" value="1"/>
</dbReference>
<evidence type="ECO:0000259" key="9">
    <source>
        <dbReference type="PROSITE" id="PS50057"/>
    </source>
</evidence>
<evidence type="ECO:0000256" key="2">
    <source>
        <dbReference type="ARBA" id="ARBA00004496"/>
    </source>
</evidence>
<feature type="region of interest" description="Disordered" evidence="8">
    <location>
        <begin position="717"/>
        <end position="742"/>
    </location>
</feature>
<keyword evidence="6" id="KW-0965">Cell junction</keyword>
<dbReference type="InterPro" id="IPR019749">
    <property type="entry name" value="Band_41_domain"/>
</dbReference>
<feature type="domain" description="FERM" evidence="9">
    <location>
        <begin position="21"/>
        <end position="307"/>
    </location>
</feature>
<sequence>MVVEWLCPGLRSTRSNRPRLLHCKVILLDEHELLQDVLSSNLGQELLDRVFKHLNLLETSYFGLRYLDQGNQTQWLDQSKKLGKQLKIHKGDPGSDVHTLYFGVKFYAADPCKLIEEITRYQFFLQVKQDILQGRLPVSFDLAAELGAYVVQSELGDYDPRRHSPGYVTEFRFLANQTTELENRIVEIHKTLIGQLPSAAELNYLDKVKWLEMYGVDLHPVLGEDNVEYFLGLTPSGIILLRNKTKVGNYYWPRINKIYYKGRYFMLRVSEKNSEERTHGFETPSKGACRHLWKCCLEHQAFFRLMATGPPPLSPYSRFHSYSPQSTLEKHAAIRRNPPPFQRTPSRRAQRRVVEGQEMVGSFVETPVTVISNPCSNPSSGNVMCNTQRQVNTSSPRSTRSAPWTQSQPRGLYTSSSPRSVRSAGAAPALLSRLQRRSSSVESQSSGDSHSRGGHRRRSHSHSHRRHSRHSDCESELSRGSDTRSGHRKHRRKHRNSRSSSRHELVDSEPQWREVQKRKGEGVQKAIVSHTEPRRRHRSRHRSPSQKQPLPDELRKHLEFGLVDTSGMSEQQRREISYTVVQSQSVQQSSLQTNNSRLDDIDSSSLPRTVGSIGKRDRRLAPHNRDGSYNLLSTTSSSSTRVEAKLPDARNECSTRRDFYYTRNNRILSAIGNNTDSGLGESTPQDFSSCCSSSADSSKPIHVNTTKVPLMGLNPDLLNPPDSQKCEDLLSEADQSTESEPIPDQDIESIEDIYFNMDGSFDPPRYELEKLPMILHSKEIEKCYKKLKQQHQVVSKKVLQLIMQKQSDCNTEFKKILLLQEQLQDVLEICKMGRADLKLAKEQFTTASLGILANYRKRQTVEDLLNNLNTIKTLQRTGDRLQELLNEGNYPGAISLLLECQSAAQTYKHFHCIAKLNEKLQDILVQVEEALDTTLSKMCTQFDVAVYSSIQEAYTLLGKTQSAMDQLHLHFSAAIHNTALTAIHGYAGGDMKRQYKQLCQAVPREKCIACLTELCKSLWTILSSYYLVVNWHNAQEDKAECKSDVKDLEATFSKQYVKHKLENSMVRVWHDVETKISTYLTNTDLTYTKFEQFVQVLGIINRLMEIGEELCGYKSENLQESIKEQSSSYFSHYHASRLDELRMYLENDGWNLCPVKSNFVATQLLEFRSLKPSLNNCKVWNSLDSSNLSDSDNSTGIDWLQKYLEDGSSPFMLGLDDTMDEDIMIKDDLVNQPAYFSDESDDDIPDELKHEYVDEPDHTKASKKKCKLKQSGPMVTNTTLSILRVCGKYLQMSRLLRSIAVTVIESMIQFFELCFYTVHLFFTSDLQINSDSLYSPKLKLSLTRIRENLIISENDTIEDNGNAKYNKVRQPQLSSIVNLSQPEKLYGLTERIVAVESLIFLGQQYEGLRPYLEHLIANSPQRGFLHQFYMQTIASTIDLRKPVYMAVISQTFDVANILNLMNRVNWEVTDVMSQHSNYIDALIQEVCTLDERLNAIGTCTPLHVDVCNAVWENVAHLITHTLVEGFSNAKKCSNGGRALMQLDFTQLKSKFEKVTSLRPMPHREYVELYIKAYYLPENSFEEWIKEHKEYSVKHLVGLISAACQNNKKTRQRLIALVEEQRPSR</sequence>
<evidence type="ECO:0000256" key="5">
    <source>
        <dbReference type="ARBA" id="ARBA00022927"/>
    </source>
</evidence>
<feature type="region of interest" description="Disordered" evidence="8">
    <location>
        <begin position="334"/>
        <end position="353"/>
    </location>
</feature>
<dbReference type="PANTHER" id="PTHR13258:SF0">
    <property type="entry name" value="SYNDETIN"/>
    <property type="match status" value="1"/>
</dbReference>
<evidence type="ECO:0000313" key="10">
    <source>
        <dbReference type="EMBL" id="EFN75722.1"/>
    </source>
</evidence>
<name>E2C8J2_HARSA</name>
<dbReference type="Pfam" id="PF00373">
    <property type="entry name" value="FERM_M"/>
    <property type="match status" value="1"/>
</dbReference>
<dbReference type="InterPro" id="IPR040047">
    <property type="entry name" value="VPS50"/>
</dbReference>
<dbReference type="GO" id="GO:0070161">
    <property type="term" value="C:anchoring junction"/>
    <property type="evidence" value="ECO:0007669"/>
    <property type="project" value="UniProtKB-SubCell"/>
</dbReference>
<dbReference type="FunFam" id="2.30.29.30:FF:000002">
    <property type="entry name" value="Band 4.1-like protein 5 isoform 1"/>
    <property type="match status" value="1"/>
</dbReference>
<feature type="region of interest" description="Disordered" evidence="8">
    <location>
        <begin position="375"/>
        <end position="553"/>
    </location>
</feature>
<dbReference type="InterPro" id="IPR035963">
    <property type="entry name" value="FERM_2"/>
</dbReference>
<dbReference type="Gene3D" id="1.20.80.10">
    <property type="match status" value="1"/>
</dbReference>
<comment type="subcellular location">
    <subcellularLocation>
        <location evidence="1">Cell junction</location>
    </subcellularLocation>
    <subcellularLocation>
        <location evidence="2">Cytoplasm</location>
    </subcellularLocation>
</comment>
<dbReference type="Pfam" id="PF09380">
    <property type="entry name" value="FERM_C"/>
    <property type="match status" value="1"/>
</dbReference>
<dbReference type="SUPFAM" id="SSF54236">
    <property type="entry name" value="Ubiquitin-like"/>
    <property type="match status" value="1"/>
</dbReference>
<dbReference type="GO" id="GO:0009887">
    <property type="term" value="P:animal organ morphogenesis"/>
    <property type="evidence" value="ECO:0007669"/>
    <property type="project" value="UniProtKB-ARBA"/>
</dbReference>
<feature type="compositionally biased region" description="Polar residues" evidence="8">
    <location>
        <begin position="375"/>
        <end position="420"/>
    </location>
</feature>
<dbReference type="InterPro" id="IPR018980">
    <property type="entry name" value="FERM_PH-like_C"/>
</dbReference>
<feature type="compositionally biased region" description="Basic residues" evidence="8">
    <location>
        <begin position="533"/>
        <end position="544"/>
    </location>
</feature>
<dbReference type="GO" id="GO:0042147">
    <property type="term" value="P:retrograde transport, endosome to Golgi"/>
    <property type="evidence" value="ECO:0007669"/>
    <property type="project" value="InterPro"/>
</dbReference>
<protein>
    <submittedName>
        <fullName evidence="10">Coiled-coil domain-containing protein 132</fullName>
    </submittedName>
</protein>
<dbReference type="SUPFAM" id="SSF47031">
    <property type="entry name" value="Second domain of FERM"/>
    <property type="match status" value="1"/>
</dbReference>
<evidence type="ECO:0000256" key="8">
    <source>
        <dbReference type="SAM" id="MobiDB-lite"/>
    </source>
</evidence>
<feature type="region of interest" description="Disordered" evidence="8">
    <location>
        <begin position="582"/>
        <end position="649"/>
    </location>
</feature>
<dbReference type="GO" id="GO:0030182">
    <property type="term" value="P:neuron differentiation"/>
    <property type="evidence" value="ECO:0007669"/>
    <property type="project" value="UniProtKB-ARBA"/>
</dbReference>
<dbReference type="InterPro" id="IPR029071">
    <property type="entry name" value="Ubiquitin-like_domsf"/>
</dbReference>
<dbReference type="OrthoDB" id="6235974at2759"/>
<dbReference type="SMART" id="SM00295">
    <property type="entry name" value="B41"/>
    <property type="match status" value="1"/>
</dbReference>
<dbReference type="CDD" id="cd14473">
    <property type="entry name" value="FERM_B-lobe"/>
    <property type="match status" value="1"/>
</dbReference>
<dbReference type="FunCoup" id="E2C8J2">
    <property type="interactions" value="1432"/>
</dbReference>
<dbReference type="InterPro" id="IPR018979">
    <property type="entry name" value="FERM_N"/>
</dbReference>
<dbReference type="CDD" id="cd13186">
    <property type="entry name" value="FERM_C_NBL4_NBL5"/>
    <property type="match status" value="1"/>
</dbReference>
<dbReference type="Gene3D" id="2.30.29.30">
    <property type="entry name" value="Pleckstrin-homology domain (PH domain)/Phosphotyrosine-binding domain (PTB)"/>
    <property type="match status" value="1"/>
</dbReference>
<dbReference type="InterPro" id="IPR019514">
    <property type="entry name" value="Syndetin_C"/>
</dbReference>
<feature type="compositionally biased region" description="Basic and acidic residues" evidence="8">
    <location>
        <begin position="470"/>
        <end position="485"/>
    </location>
</feature>
<evidence type="ECO:0000256" key="3">
    <source>
        <dbReference type="ARBA" id="ARBA00022448"/>
    </source>
</evidence>
<feature type="compositionally biased region" description="Basic and acidic residues" evidence="8">
    <location>
        <begin position="501"/>
        <end position="522"/>
    </location>
</feature>
<dbReference type="GO" id="GO:0016020">
    <property type="term" value="C:membrane"/>
    <property type="evidence" value="ECO:0007669"/>
    <property type="project" value="UniProtKB-ARBA"/>
</dbReference>
<dbReference type="SUPFAM" id="SSF50729">
    <property type="entry name" value="PH domain-like"/>
    <property type="match status" value="1"/>
</dbReference>
<keyword evidence="4" id="KW-0963">Cytoplasm</keyword>
<dbReference type="InParanoid" id="E2C8J2"/>
<dbReference type="PRINTS" id="PR00935">
    <property type="entry name" value="BAND41"/>
</dbReference>
<dbReference type="Pfam" id="PF10474">
    <property type="entry name" value="Syndetin_C"/>
    <property type="match status" value="1"/>
</dbReference>
<feature type="compositionally biased region" description="Low complexity" evidence="8">
    <location>
        <begin position="430"/>
        <end position="448"/>
    </location>
</feature>
<dbReference type="PROSITE" id="PS50057">
    <property type="entry name" value="FERM_3"/>
    <property type="match status" value="1"/>
</dbReference>